<dbReference type="Gene3D" id="1.10.10.10">
    <property type="entry name" value="Winged helix-like DNA-binding domain superfamily/Winged helix DNA-binding domain"/>
    <property type="match status" value="1"/>
</dbReference>
<evidence type="ECO:0000313" key="2">
    <source>
        <dbReference type="EMBL" id="QPK79223.1"/>
    </source>
</evidence>
<sequence length="105" mass="11732">MVPVSAEFDPIIHPLNRLKICAALESARAFDGVRMKFAVLAELVDLPADGLSKQLSHLESHGYINRQREYGSTRAKDKVWVSLTADGLQAYRNHVAALREMTQQV</sequence>
<dbReference type="InterPro" id="IPR027395">
    <property type="entry name" value="WH_DNA-bd_dom"/>
</dbReference>
<protein>
    <submittedName>
        <fullName evidence="2">Transcriptional regulator</fullName>
    </submittedName>
</protein>
<gene>
    <name evidence="2" type="ORF">G7Y31_00335</name>
</gene>
<proteinExistence type="predicted"/>
<accession>A0A7T0KEB0</accession>
<reference evidence="2 3" key="1">
    <citation type="submission" date="2020-11" db="EMBL/GenBank/DDBJ databases">
        <title>Corynebacterium sp. ZJ-599.</title>
        <authorList>
            <person name="Zhou J."/>
        </authorList>
    </citation>
    <scope>NUCLEOTIDE SEQUENCE [LARGE SCALE GENOMIC DNA]</scope>
    <source>
        <strain evidence="2 3">ZJ-599</strain>
    </source>
</reference>
<dbReference type="KEGG" id="cliz:G7Y31_00335"/>
<name>A0A7T0KEB0_9CORY</name>
<dbReference type="RefSeq" id="WP_165010395.1">
    <property type="nucleotide sequence ID" value="NZ_CP064954.1"/>
</dbReference>
<organism evidence="2 3">
    <name type="scientific">Corynebacterium lizhenjunii</name>
    <dbReference type="NCBI Taxonomy" id="2709394"/>
    <lineage>
        <taxon>Bacteria</taxon>
        <taxon>Bacillati</taxon>
        <taxon>Actinomycetota</taxon>
        <taxon>Actinomycetes</taxon>
        <taxon>Mycobacteriales</taxon>
        <taxon>Corynebacteriaceae</taxon>
        <taxon>Corynebacterium</taxon>
    </lineage>
</organism>
<keyword evidence="3" id="KW-1185">Reference proteome</keyword>
<dbReference type="InterPro" id="IPR036390">
    <property type="entry name" value="WH_DNA-bd_sf"/>
</dbReference>
<dbReference type="Proteomes" id="UP000594681">
    <property type="component" value="Chromosome"/>
</dbReference>
<dbReference type="AlphaFoldDB" id="A0A7T0KEB0"/>
<dbReference type="InterPro" id="IPR036388">
    <property type="entry name" value="WH-like_DNA-bd_sf"/>
</dbReference>
<dbReference type="SUPFAM" id="SSF46785">
    <property type="entry name" value="Winged helix' DNA-binding domain"/>
    <property type="match status" value="1"/>
</dbReference>
<dbReference type="EMBL" id="CP064954">
    <property type="protein sequence ID" value="QPK79223.1"/>
    <property type="molecule type" value="Genomic_DNA"/>
</dbReference>
<feature type="domain" description="Winged helix DNA-binding" evidence="1">
    <location>
        <begin position="17"/>
        <end position="101"/>
    </location>
</feature>
<evidence type="ECO:0000313" key="3">
    <source>
        <dbReference type="Proteomes" id="UP000594681"/>
    </source>
</evidence>
<dbReference type="PANTHER" id="PTHR37318:SF1">
    <property type="entry name" value="BSL7504 PROTEIN"/>
    <property type="match status" value="1"/>
</dbReference>
<evidence type="ECO:0000259" key="1">
    <source>
        <dbReference type="Pfam" id="PF13601"/>
    </source>
</evidence>
<dbReference type="PANTHER" id="PTHR37318">
    <property type="entry name" value="BSL7504 PROTEIN"/>
    <property type="match status" value="1"/>
</dbReference>
<dbReference type="Pfam" id="PF13601">
    <property type="entry name" value="HTH_34"/>
    <property type="match status" value="1"/>
</dbReference>